<dbReference type="Pfam" id="PF00855">
    <property type="entry name" value="PWWP"/>
    <property type="match status" value="1"/>
</dbReference>
<feature type="compositionally biased region" description="Polar residues" evidence="1">
    <location>
        <begin position="66"/>
        <end position="81"/>
    </location>
</feature>
<feature type="non-terminal residue" evidence="3">
    <location>
        <position position="1"/>
    </location>
</feature>
<feature type="region of interest" description="Disordered" evidence="1">
    <location>
        <begin position="1"/>
        <end position="345"/>
    </location>
</feature>
<sequence length="699" mass="74845">LAAKRGRRKKIPKRQWGDDVSSGQAEPAKISPIQRRSSSQQQQSLSSQGPPPEPRKSPLRLRQATPDASQGKPASSQSLQTHPKVGIGAAAKCLGSGGKPASVAVKMATTPSAKPPGQSSSKPLGAAITTLPVTPLSSPLLSTPTKSDPQGLPLTQQQQASSGGSTGSPSGVNRRTAVLFTRKAAAAAFRKPDTPTPAAPKRRVGRPRKNLDAALGTVASPPSSPLMLPGTSPLVVIGDPQSHLKGPLNSTSAAHLGQADPSSPIVPATESFRVYRSGGDIPAETDDDSQSESSSSSCSSSGSSSESEGGGSSEDEEGPHSESSGEGGADDINAGNSAGGHRHQTGQQLSCGVVPLKPLDLVWAKCRGYPWYPALIIDPKMPKTGILHNGVPIPAAPAEVLALSLNYTEPVFLVLQWLPRNKLEPLGMSAELDESKLTESRKPTERKAVRKAFQEAMQYQCQVSGQSGETPLSSQSPSRAVRFFRMGNQHSQDESTRSDSPKLKAKASLKERLIPIHPLERLAKALSAKCAEEEHRNGISCSIFTKYVFPNYPRLAEILYFHFLHGTPEGSKKCLSVTVFEHEAQKLLTVMSDERQIELYLKMFAGGNEVHREAFHEILSTAFQLAMDHYPEGGPQQCPLSERTLAAVLNSAFHGKQQLSVTFLAHWIIQHCPRLLLSMHRFVVHCLTTAHRTIAEPIK</sequence>
<feature type="compositionally biased region" description="Low complexity" evidence="1">
    <location>
        <begin position="34"/>
        <end position="48"/>
    </location>
</feature>
<name>A0A8K0KTS5_LADFU</name>
<dbReference type="PROSITE" id="PS50812">
    <property type="entry name" value="PWWP"/>
    <property type="match status" value="1"/>
</dbReference>
<dbReference type="OrthoDB" id="20839at2759"/>
<dbReference type="SMART" id="SM00293">
    <property type="entry name" value="PWWP"/>
    <property type="match status" value="1"/>
</dbReference>
<evidence type="ECO:0000313" key="3">
    <source>
        <dbReference type="EMBL" id="KAG8239666.1"/>
    </source>
</evidence>
<feature type="compositionally biased region" description="Low complexity" evidence="1">
    <location>
        <begin position="291"/>
        <end position="307"/>
    </location>
</feature>
<dbReference type="SUPFAM" id="SSF63748">
    <property type="entry name" value="Tudor/PWWP/MBT"/>
    <property type="match status" value="1"/>
</dbReference>
<dbReference type="FunFam" id="2.30.30.140:FF:000008">
    <property type="entry name" value="Bromodomain containing 1, isoform CRA_b"/>
    <property type="match status" value="1"/>
</dbReference>
<dbReference type="Proteomes" id="UP000792457">
    <property type="component" value="Unassembled WGS sequence"/>
</dbReference>
<feature type="compositionally biased region" description="Basic residues" evidence="1">
    <location>
        <begin position="1"/>
        <end position="13"/>
    </location>
</feature>
<dbReference type="CDD" id="cd05839">
    <property type="entry name" value="PWWP_BRPF"/>
    <property type="match status" value="1"/>
</dbReference>
<dbReference type="EMBL" id="KZ309798">
    <property type="protein sequence ID" value="KAG8239666.1"/>
    <property type="molecule type" value="Genomic_DNA"/>
</dbReference>
<evidence type="ECO:0000259" key="2">
    <source>
        <dbReference type="PROSITE" id="PS50812"/>
    </source>
</evidence>
<dbReference type="Gene3D" id="2.30.30.140">
    <property type="match status" value="1"/>
</dbReference>
<gene>
    <name evidence="3" type="ORF">J437_LFUL013889</name>
</gene>
<comment type="caution">
    <text evidence="3">The sequence shown here is derived from an EMBL/GenBank/DDBJ whole genome shotgun (WGS) entry which is preliminary data.</text>
</comment>
<feature type="compositionally biased region" description="Polar residues" evidence="1">
    <location>
        <begin position="109"/>
        <end position="122"/>
    </location>
</feature>
<dbReference type="InterPro" id="IPR000313">
    <property type="entry name" value="PWWP_dom"/>
</dbReference>
<reference evidence="3" key="2">
    <citation type="submission" date="2017-10" db="EMBL/GenBank/DDBJ databases">
        <title>Ladona fulva Genome sequencing and assembly.</title>
        <authorList>
            <person name="Murali S."/>
            <person name="Richards S."/>
            <person name="Bandaranaike D."/>
            <person name="Bellair M."/>
            <person name="Blankenburg K."/>
            <person name="Chao H."/>
            <person name="Dinh H."/>
            <person name="Doddapaneni H."/>
            <person name="Dugan-Rocha S."/>
            <person name="Elkadiri S."/>
            <person name="Gnanaolivu R."/>
            <person name="Hernandez B."/>
            <person name="Skinner E."/>
            <person name="Javaid M."/>
            <person name="Lee S."/>
            <person name="Li M."/>
            <person name="Ming W."/>
            <person name="Munidasa M."/>
            <person name="Muniz J."/>
            <person name="Nguyen L."/>
            <person name="Hughes D."/>
            <person name="Osuji N."/>
            <person name="Pu L.-L."/>
            <person name="Puazo M."/>
            <person name="Qu C."/>
            <person name="Quiroz J."/>
            <person name="Raj R."/>
            <person name="Weissenberger G."/>
            <person name="Xin Y."/>
            <person name="Zou X."/>
            <person name="Han Y."/>
            <person name="Worley K."/>
            <person name="Muzny D."/>
            <person name="Gibbs R."/>
        </authorList>
    </citation>
    <scope>NUCLEOTIDE SEQUENCE</scope>
    <source>
        <strain evidence="3">Sampled in the wild</strain>
    </source>
</reference>
<evidence type="ECO:0000313" key="4">
    <source>
        <dbReference type="Proteomes" id="UP000792457"/>
    </source>
</evidence>
<feature type="domain" description="PWWP" evidence="2">
    <location>
        <begin position="358"/>
        <end position="429"/>
    </location>
</feature>
<organism evidence="3 4">
    <name type="scientific">Ladona fulva</name>
    <name type="common">Scarce chaser dragonfly</name>
    <name type="synonym">Libellula fulva</name>
    <dbReference type="NCBI Taxonomy" id="123851"/>
    <lineage>
        <taxon>Eukaryota</taxon>
        <taxon>Metazoa</taxon>
        <taxon>Ecdysozoa</taxon>
        <taxon>Arthropoda</taxon>
        <taxon>Hexapoda</taxon>
        <taxon>Insecta</taxon>
        <taxon>Pterygota</taxon>
        <taxon>Palaeoptera</taxon>
        <taxon>Odonata</taxon>
        <taxon>Epiprocta</taxon>
        <taxon>Anisoptera</taxon>
        <taxon>Libelluloidea</taxon>
        <taxon>Libellulidae</taxon>
        <taxon>Ladona</taxon>
    </lineage>
</organism>
<reference evidence="3" key="1">
    <citation type="submission" date="2013-04" db="EMBL/GenBank/DDBJ databases">
        <authorList>
            <person name="Qu J."/>
            <person name="Murali S.C."/>
            <person name="Bandaranaike D."/>
            <person name="Bellair M."/>
            <person name="Blankenburg K."/>
            <person name="Chao H."/>
            <person name="Dinh H."/>
            <person name="Doddapaneni H."/>
            <person name="Downs B."/>
            <person name="Dugan-Rocha S."/>
            <person name="Elkadiri S."/>
            <person name="Gnanaolivu R.D."/>
            <person name="Hernandez B."/>
            <person name="Javaid M."/>
            <person name="Jayaseelan J.C."/>
            <person name="Lee S."/>
            <person name="Li M."/>
            <person name="Ming W."/>
            <person name="Munidasa M."/>
            <person name="Muniz J."/>
            <person name="Nguyen L."/>
            <person name="Ongeri F."/>
            <person name="Osuji N."/>
            <person name="Pu L.-L."/>
            <person name="Puazo M."/>
            <person name="Qu C."/>
            <person name="Quiroz J."/>
            <person name="Raj R."/>
            <person name="Weissenberger G."/>
            <person name="Xin Y."/>
            <person name="Zou X."/>
            <person name="Han Y."/>
            <person name="Richards S."/>
            <person name="Worley K."/>
            <person name="Muzny D."/>
            <person name="Gibbs R."/>
        </authorList>
    </citation>
    <scope>NUCLEOTIDE SEQUENCE</scope>
    <source>
        <strain evidence="3">Sampled in the wild</strain>
    </source>
</reference>
<feature type="compositionally biased region" description="Low complexity" evidence="1">
    <location>
        <begin position="129"/>
        <end position="147"/>
    </location>
</feature>
<dbReference type="AlphaFoldDB" id="A0A8K0KTS5"/>
<feature type="non-terminal residue" evidence="3">
    <location>
        <position position="699"/>
    </location>
</feature>
<proteinExistence type="predicted"/>
<feature type="compositionally biased region" description="Low complexity" evidence="1">
    <location>
        <begin position="156"/>
        <end position="171"/>
    </location>
</feature>
<keyword evidence="4" id="KW-1185">Reference proteome</keyword>
<protein>
    <recommendedName>
        <fullName evidence="2">PWWP domain-containing protein</fullName>
    </recommendedName>
</protein>
<accession>A0A8K0KTS5</accession>
<evidence type="ECO:0000256" key="1">
    <source>
        <dbReference type="SAM" id="MobiDB-lite"/>
    </source>
</evidence>